<evidence type="ECO:0000313" key="3">
    <source>
        <dbReference type="Proteomes" id="UP001324287"/>
    </source>
</evidence>
<proteinExistence type="predicted"/>
<protein>
    <recommendedName>
        <fullName evidence="4">ER-bound oxygenase mpaB/mpaB'/Rubber oxygenase catalytic domain-containing protein</fullName>
    </recommendedName>
</protein>
<dbReference type="RefSeq" id="WP_324277363.1">
    <property type="nucleotide sequence ID" value="NZ_CP141261.1"/>
</dbReference>
<sequence>MNALVPGHSGPMAPISDAVVVDVLRRVDRLTRPLVRRLGRPPVLPQEERDAWWADRVSRVAAGVSAVPRFAGKLADLLPCRTPSAPRSSPSSSSEWRPSTTSRNRPRGSRCSRRCCCVAT</sequence>
<evidence type="ECO:0008006" key="4">
    <source>
        <dbReference type="Google" id="ProtNLM"/>
    </source>
</evidence>
<evidence type="ECO:0000256" key="1">
    <source>
        <dbReference type="SAM" id="MobiDB-lite"/>
    </source>
</evidence>
<evidence type="ECO:0000313" key="2">
    <source>
        <dbReference type="EMBL" id="WRL66046.1"/>
    </source>
</evidence>
<feature type="compositionally biased region" description="Low complexity" evidence="1">
    <location>
        <begin position="81"/>
        <end position="103"/>
    </location>
</feature>
<keyword evidence="3" id="KW-1185">Reference proteome</keyword>
<gene>
    <name evidence="2" type="ORF">U6N30_11175</name>
</gene>
<dbReference type="Proteomes" id="UP001324287">
    <property type="component" value="Chromosome"/>
</dbReference>
<feature type="region of interest" description="Disordered" evidence="1">
    <location>
        <begin position="79"/>
        <end position="112"/>
    </location>
</feature>
<name>A0ABZ1B8N6_9ACTN</name>
<organism evidence="2 3">
    <name type="scientific">Blastococcus brunescens</name>
    <dbReference type="NCBI Taxonomy" id="1564165"/>
    <lineage>
        <taxon>Bacteria</taxon>
        <taxon>Bacillati</taxon>
        <taxon>Actinomycetota</taxon>
        <taxon>Actinomycetes</taxon>
        <taxon>Geodermatophilales</taxon>
        <taxon>Geodermatophilaceae</taxon>
        <taxon>Blastococcus</taxon>
    </lineage>
</organism>
<accession>A0ABZ1B8N6</accession>
<reference evidence="2 3" key="1">
    <citation type="submission" date="2023-12" db="EMBL/GenBank/DDBJ databases">
        <title>Blastococcus brunescens sp. nov., an actonobacterium isolated from sandstone collected in sahara desert.</title>
        <authorList>
            <person name="Gtari M."/>
            <person name="Ghodhbane F."/>
        </authorList>
    </citation>
    <scope>NUCLEOTIDE SEQUENCE [LARGE SCALE GENOMIC DNA]</scope>
    <source>
        <strain evidence="2 3">BMG 8361</strain>
    </source>
</reference>
<dbReference type="EMBL" id="CP141261">
    <property type="protein sequence ID" value="WRL66046.1"/>
    <property type="molecule type" value="Genomic_DNA"/>
</dbReference>